<dbReference type="AlphaFoldDB" id="A0A1Q3C3U8"/>
<dbReference type="EMBL" id="BDDD01001284">
    <property type="protein sequence ID" value="GAV74880.1"/>
    <property type="molecule type" value="Genomic_DNA"/>
</dbReference>
<dbReference type="InterPro" id="IPR016024">
    <property type="entry name" value="ARM-type_fold"/>
</dbReference>
<accession>A0A1Q3C3U8</accession>
<protein>
    <submittedName>
        <fullName evidence="3">BTB domain-containing protein</fullName>
    </submittedName>
</protein>
<dbReference type="Pfam" id="PF00651">
    <property type="entry name" value="BTB"/>
    <property type="match status" value="2"/>
</dbReference>
<dbReference type="InterPro" id="IPR000210">
    <property type="entry name" value="BTB/POZ_dom"/>
</dbReference>
<comment type="pathway">
    <text evidence="1">Protein modification; protein ubiquitination.</text>
</comment>
<name>A0A1Q3C3U8_CEPFO</name>
<dbReference type="FunCoup" id="A0A1Q3C3U8">
    <property type="interactions" value="1542"/>
</dbReference>
<dbReference type="SUPFAM" id="SSF48371">
    <property type="entry name" value="ARM repeat"/>
    <property type="match status" value="1"/>
</dbReference>
<sequence length="1006" mass="113559">MKSSKHEKGNNYIGHINTLHTRLYHALNLGTRYYDKKEWKWQCTDIEIQRHVVRSIAAFLDCVYGDTLHHSLVKDSVSDVIKALVWILQDKNGAIVSIAANVVVKLISLIPRSILHSHVLDLVHPLSSLLSSHQLEVETSCANSLNMILSIMSVKKEKEVWEILKETDTVVHIARNIQHFSGGGVSIEYFLEMAFLLCTILEHWPPSRYSVWKDAAILEFLETVRAKPNFSGQAAVLKIYSTLALCGNGAKKLLENGEALLQYMVYSMGISNSISVRIEAFRLAQVLATDEYGFSKMMSFCQPLVEAIISGMSGWSLHSGKLPGDSMSLLGEACRLALITRWEGEHHIYFWKKGIDRILLDLLVENFHKKQSQHLLSLEEQISIAREGLNANYLHALRPYIWDILGCLATHCGEDFDPSIHGNEMHISILITSACLVIVDSIHRGRKICQNDSIDSFKGISASRAFLMMIFSPSKYISSKARILLYEILQPNGKEYLKHLLHALLHASSGSTVGQPHMCQTMINVMSLTCYSGLPEYQMHIIKSEGLKILLAFLRWCLRSDVYVEGFSFAARFNDMCSKKTCCWVFSEEWEGRDSLLLYGLWGLAELVRSGSLKVNLDNFAGKMNCAEADLVSIIQEIYSNTSTPGPRWHAAYILSYFGFFGFPTKLEHKIGKALNEKNYADIQFILSNGESLSVHAVVLSVRCPLLLPPEECLLHQKTSYGSSVRDDITKQKEIHLSAHVDHQALAKLLEFVYLGHLQAGVEVVKKLKVLAKHCKLQSLSRMLCRKRPKWGTPLPSFDLAGALSCSGQRFSDVMLEANAAAKMHWTCGVCSLSVPHMHVHKVVLWSTCDYMRALFESGMQESHSQTIKVPVSWEAMMKLVDWFYTGDLPNPPSGCLWDNMNAEEMLFHLKPYIELSWLAEYWFLNEFHDACYRVIISYLDSARQLSIHIIQIAAHFCQWKLAEVAANHMAPSFRQLQDSGALEVLDELLVDMVRAASVRLSQEGN</sequence>
<dbReference type="OrthoDB" id="418748at2759"/>
<gene>
    <name evidence="3" type="ORF">CFOL_v3_18360</name>
</gene>
<dbReference type="InterPro" id="IPR011989">
    <property type="entry name" value="ARM-like"/>
</dbReference>
<dbReference type="Pfam" id="PF26522">
    <property type="entry name" value="ARM_6"/>
    <property type="match status" value="1"/>
</dbReference>
<dbReference type="InParanoid" id="A0A1Q3C3U8"/>
<evidence type="ECO:0000259" key="2">
    <source>
        <dbReference type="PROSITE" id="PS50097"/>
    </source>
</evidence>
<dbReference type="PANTHER" id="PTHR35918">
    <property type="entry name" value="OS06G0674800 PROTEIN"/>
    <property type="match status" value="1"/>
</dbReference>
<evidence type="ECO:0000256" key="1">
    <source>
        <dbReference type="ARBA" id="ARBA00004906"/>
    </source>
</evidence>
<comment type="caution">
    <text evidence="3">The sequence shown here is derived from an EMBL/GenBank/DDBJ whole genome shotgun (WGS) entry which is preliminary data.</text>
</comment>
<evidence type="ECO:0000313" key="3">
    <source>
        <dbReference type="EMBL" id="GAV74880.1"/>
    </source>
</evidence>
<proteinExistence type="predicted"/>
<dbReference type="CDD" id="cd18186">
    <property type="entry name" value="BTB_POZ_ZBTB_KLHL-like"/>
    <property type="match status" value="1"/>
</dbReference>
<dbReference type="STRING" id="3775.A0A1Q3C3U8"/>
<dbReference type="InterPro" id="IPR011333">
    <property type="entry name" value="SKP1/BTB/POZ_sf"/>
</dbReference>
<dbReference type="PANTHER" id="PTHR35918:SF1">
    <property type="entry name" value="BTB DOMAIN-CONTAINING PROTEIN"/>
    <property type="match status" value="1"/>
</dbReference>
<dbReference type="Gene3D" id="3.30.710.10">
    <property type="entry name" value="Potassium Channel Kv1.1, Chain A"/>
    <property type="match status" value="2"/>
</dbReference>
<dbReference type="InterPro" id="IPR044953">
    <property type="entry name" value="At1g04390-like"/>
</dbReference>
<dbReference type="PROSITE" id="PS50097">
    <property type="entry name" value="BTB"/>
    <property type="match status" value="2"/>
</dbReference>
<feature type="domain" description="BTB" evidence="2">
    <location>
        <begin position="681"/>
        <end position="762"/>
    </location>
</feature>
<dbReference type="Gene3D" id="1.25.10.10">
    <property type="entry name" value="Leucine-rich Repeat Variant"/>
    <property type="match status" value="1"/>
</dbReference>
<dbReference type="SMART" id="SM00225">
    <property type="entry name" value="BTB"/>
    <property type="match status" value="2"/>
</dbReference>
<organism evidence="3 4">
    <name type="scientific">Cephalotus follicularis</name>
    <name type="common">Albany pitcher plant</name>
    <dbReference type="NCBI Taxonomy" id="3775"/>
    <lineage>
        <taxon>Eukaryota</taxon>
        <taxon>Viridiplantae</taxon>
        <taxon>Streptophyta</taxon>
        <taxon>Embryophyta</taxon>
        <taxon>Tracheophyta</taxon>
        <taxon>Spermatophyta</taxon>
        <taxon>Magnoliopsida</taxon>
        <taxon>eudicotyledons</taxon>
        <taxon>Gunneridae</taxon>
        <taxon>Pentapetalae</taxon>
        <taxon>rosids</taxon>
        <taxon>fabids</taxon>
        <taxon>Oxalidales</taxon>
        <taxon>Cephalotaceae</taxon>
        <taxon>Cephalotus</taxon>
    </lineage>
</organism>
<keyword evidence="4" id="KW-1185">Reference proteome</keyword>
<feature type="domain" description="BTB" evidence="2">
    <location>
        <begin position="812"/>
        <end position="893"/>
    </location>
</feature>
<reference evidence="4" key="1">
    <citation type="submission" date="2016-04" db="EMBL/GenBank/DDBJ databases">
        <title>Cephalotus genome sequencing.</title>
        <authorList>
            <person name="Fukushima K."/>
            <person name="Hasebe M."/>
            <person name="Fang X."/>
        </authorList>
    </citation>
    <scope>NUCLEOTIDE SEQUENCE [LARGE SCALE GENOMIC DNA]</scope>
    <source>
        <strain evidence="4">cv. St1</strain>
    </source>
</reference>
<dbReference type="InterPro" id="IPR059007">
    <property type="entry name" value="ARM_At1g04390"/>
</dbReference>
<dbReference type="SUPFAM" id="SSF54695">
    <property type="entry name" value="POZ domain"/>
    <property type="match status" value="2"/>
</dbReference>
<evidence type="ECO:0000313" key="4">
    <source>
        <dbReference type="Proteomes" id="UP000187406"/>
    </source>
</evidence>
<dbReference type="Proteomes" id="UP000187406">
    <property type="component" value="Unassembled WGS sequence"/>
</dbReference>